<keyword evidence="3" id="KW-0274">FAD</keyword>
<dbReference type="Pfam" id="PF22780">
    <property type="entry name" value="HI0933_like_1st"/>
    <property type="match status" value="1"/>
</dbReference>
<evidence type="ECO:0000256" key="2">
    <source>
        <dbReference type="ARBA" id="ARBA00022630"/>
    </source>
</evidence>
<reference evidence="6 7" key="1">
    <citation type="journal article" date="2016" name="Nat. Commun.">
        <title>Thousands of microbial genomes shed light on interconnected biogeochemical processes in an aquifer system.</title>
        <authorList>
            <person name="Anantharaman K."/>
            <person name="Brown C.T."/>
            <person name="Hug L.A."/>
            <person name="Sharon I."/>
            <person name="Castelle C.J."/>
            <person name="Probst A.J."/>
            <person name="Thomas B.C."/>
            <person name="Singh A."/>
            <person name="Wilkins M.J."/>
            <person name="Karaoz U."/>
            <person name="Brodie E.L."/>
            <person name="Williams K.H."/>
            <person name="Hubbard S.S."/>
            <person name="Banfield J.F."/>
        </authorList>
    </citation>
    <scope>NUCLEOTIDE SEQUENCE [LARGE SCALE GENOMIC DNA]</scope>
</reference>
<name>A0A1G2DWR2_9BACT</name>
<comment type="caution">
    <text evidence="6">The sequence shown here is derived from an EMBL/GenBank/DDBJ whole genome shotgun (WGS) entry which is preliminary data.</text>
</comment>
<dbReference type="PRINTS" id="PR00411">
    <property type="entry name" value="PNDRDTASEI"/>
</dbReference>
<dbReference type="Proteomes" id="UP000178893">
    <property type="component" value="Unassembled WGS sequence"/>
</dbReference>
<evidence type="ECO:0000256" key="3">
    <source>
        <dbReference type="ARBA" id="ARBA00022827"/>
    </source>
</evidence>
<keyword evidence="2" id="KW-0285">Flavoprotein</keyword>
<evidence type="ECO:0008006" key="8">
    <source>
        <dbReference type="Google" id="ProtNLM"/>
    </source>
</evidence>
<sequence>MIKRGGDKFDLAVVGAGPAGMMAAGTAAESGAKVILIEKNQELGKKLLLTGNGRCNITNAEFNLRKLVENYGKNGKFLFHAFSVFGPKEVINFFKGLGVKIKIENDNRVFLASEKATDVLNALKRYLLENKVNIFLDSRVSRVILKDNKIEKLIAGDKEIIAKKYIFCTGGKSYPTTGSTGDGFKWASDLGHSISELSPALAPIKLKEDWARDLQGLVLKDVKISVLENNKKHFKETGDILFTHFGLSGPLILDISKIIGELLKQGEVKLSLDLFPNLDIEVLDKKIKEKINKNPKKFIKSLLADFMPQRFIPIFIKNSGLEADRQINNITKKEREAIAKLLKNIEVVATELLGFNSAMVTSGGVSLKEIDHKTMRSKIIDNLFFSGEIIDIDARTGGFNLQACWSTGYLAGKSAMN</sequence>
<dbReference type="Gene3D" id="1.10.8.260">
    <property type="entry name" value="HI0933 insert domain-like"/>
    <property type="match status" value="1"/>
</dbReference>
<dbReference type="NCBIfam" id="TIGR00275">
    <property type="entry name" value="aminoacetone oxidase family FAD-binding enzyme"/>
    <property type="match status" value="1"/>
</dbReference>
<comment type="cofactor">
    <cofactor evidence="1">
        <name>FAD</name>
        <dbReference type="ChEBI" id="CHEBI:57692"/>
    </cofactor>
</comment>
<dbReference type="Gene3D" id="2.40.30.10">
    <property type="entry name" value="Translation factors"/>
    <property type="match status" value="1"/>
</dbReference>
<dbReference type="PANTHER" id="PTHR42887">
    <property type="entry name" value="OS12G0638800 PROTEIN"/>
    <property type="match status" value="1"/>
</dbReference>
<dbReference type="InterPro" id="IPR057661">
    <property type="entry name" value="RsdA/BaiN/AoA(So)_Rossmann"/>
</dbReference>
<dbReference type="InterPro" id="IPR004792">
    <property type="entry name" value="BaiN-like"/>
</dbReference>
<dbReference type="InterPro" id="IPR036188">
    <property type="entry name" value="FAD/NAD-bd_sf"/>
</dbReference>
<evidence type="ECO:0000259" key="5">
    <source>
        <dbReference type="Pfam" id="PF22780"/>
    </source>
</evidence>
<organism evidence="6 7">
    <name type="scientific">Candidatus Nealsonbacteria bacterium RBG_13_37_56</name>
    <dbReference type="NCBI Taxonomy" id="1801661"/>
    <lineage>
        <taxon>Bacteria</taxon>
        <taxon>Candidatus Nealsoniibacteriota</taxon>
    </lineage>
</organism>
<dbReference type="Pfam" id="PF03486">
    <property type="entry name" value="HI0933_like"/>
    <property type="match status" value="1"/>
</dbReference>
<proteinExistence type="predicted"/>
<protein>
    <recommendedName>
        <fullName evidence="8">FAD-dependent oxidoreductase</fullName>
    </recommendedName>
</protein>
<feature type="domain" description="RsdA/BaiN/AoA(So)-like Rossmann fold-like" evidence="4">
    <location>
        <begin position="10"/>
        <end position="413"/>
    </location>
</feature>
<evidence type="ECO:0000259" key="4">
    <source>
        <dbReference type="Pfam" id="PF03486"/>
    </source>
</evidence>
<evidence type="ECO:0000256" key="1">
    <source>
        <dbReference type="ARBA" id="ARBA00001974"/>
    </source>
</evidence>
<dbReference type="Gene3D" id="3.50.50.60">
    <property type="entry name" value="FAD/NAD(P)-binding domain"/>
    <property type="match status" value="1"/>
</dbReference>
<dbReference type="PANTHER" id="PTHR42887:SF2">
    <property type="entry name" value="OS12G0638800 PROTEIN"/>
    <property type="match status" value="1"/>
</dbReference>
<dbReference type="InterPro" id="IPR055178">
    <property type="entry name" value="RsdA/BaiN/AoA(So)-like_dom"/>
</dbReference>
<accession>A0A1G2DWR2</accession>
<dbReference type="EMBL" id="MHLW01000021">
    <property type="protein sequence ID" value="OGZ17986.1"/>
    <property type="molecule type" value="Genomic_DNA"/>
</dbReference>
<dbReference type="SUPFAM" id="SSF51905">
    <property type="entry name" value="FAD/NAD(P)-binding domain"/>
    <property type="match status" value="1"/>
</dbReference>
<gene>
    <name evidence="6" type="ORF">A2V72_00635</name>
</gene>
<dbReference type="SUPFAM" id="SSF160996">
    <property type="entry name" value="HI0933 insert domain-like"/>
    <property type="match status" value="1"/>
</dbReference>
<dbReference type="InterPro" id="IPR023166">
    <property type="entry name" value="BaiN-like_dom_sf"/>
</dbReference>
<evidence type="ECO:0000313" key="6">
    <source>
        <dbReference type="EMBL" id="OGZ17986.1"/>
    </source>
</evidence>
<evidence type="ECO:0000313" key="7">
    <source>
        <dbReference type="Proteomes" id="UP000178893"/>
    </source>
</evidence>
<dbReference type="AlphaFoldDB" id="A0A1G2DWR2"/>
<feature type="domain" description="RsdA/BaiN/AoA(So)-like insert" evidence="5">
    <location>
        <begin position="199"/>
        <end position="360"/>
    </location>
</feature>